<name>A0AAP0MPU4_9ROSI</name>
<comment type="caution">
    <text evidence="3">The sequence shown here is derived from an EMBL/GenBank/DDBJ whole genome shotgun (WGS) entry which is preliminary data.</text>
</comment>
<accession>A0AAP0MPU4</accession>
<proteinExistence type="predicted"/>
<dbReference type="InterPro" id="IPR025312">
    <property type="entry name" value="DUF4216"/>
</dbReference>
<dbReference type="PANTHER" id="PTHR48258">
    <property type="entry name" value="DUF4218 DOMAIN-CONTAINING PROTEIN-RELATED"/>
    <property type="match status" value="1"/>
</dbReference>
<gene>
    <name evidence="3" type="ORF">WN944_006729</name>
</gene>
<dbReference type="PANTHER" id="PTHR48258:SF9">
    <property type="entry name" value="OS01G0348150 PROTEIN"/>
    <property type="match status" value="1"/>
</dbReference>
<dbReference type="EMBL" id="JBCGBO010000003">
    <property type="protein sequence ID" value="KAK9214730.1"/>
    <property type="molecule type" value="Genomic_DNA"/>
</dbReference>
<reference evidence="3 4" key="1">
    <citation type="submission" date="2024-05" db="EMBL/GenBank/DDBJ databases">
        <title>Haplotype-resolved chromosome-level genome assembly of Huyou (Citrus changshanensis).</title>
        <authorList>
            <person name="Miao C."/>
            <person name="Chen W."/>
            <person name="Wu Y."/>
            <person name="Wang L."/>
            <person name="Zhao S."/>
            <person name="Grierson D."/>
            <person name="Xu C."/>
            <person name="Chen K."/>
        </authorList>
    </citation>
    <scope>NUCLEOTIDE SEQUENCE [LARGE SCALE GENOMIC DNA]</scope>
    <source>
        <strain evidence="3">01-14</strain>
        <tissue evidence="3">Leaf</tissue>
    </source>
</reference>
<evidence type="ECO:0000313" key="4">
    <source>
        <dbReference type="Proteomes" id="UP001428341"/>
    </source>
</evidence>
<feature type="compositionally biased region" description="Polar residues" evidence="1">
    <location>
        <begin position="463"/>
        <end position="476"/>
    </location>
</feature>
<dbReference type="InterPro" id="IPR004242">
    <property type="entry name" value="Transposase_21"/>
</dbReference>
<dbReference type="AlphaFoldDB" id="A0AAP0MPU4"/>
<feature type="region of interest" description="Disordered" evidence="1">
    <location>
        <begin position="433"/>
        <end position="480"/>
    </location>
</feature>
<feature type="region of interest" description="Disordered" evidence="1">
    <location>
        <begin position="716"/>
        <end position="736"/>
    </location>
</feature>
<dbReference type="Proteomes" id="UP001428341">
    <property type="component" value="Unassembled WGS sequence"/>
</dbReference>
<evidence type="ECO:0000256" key="1">
    <source>
        <dbReference type="SAM" id="MobiDB-lite"/>
    </source>
</evidence>
<dbReference type="Pfam" id="PF02992">
    <property type="entry name" value="Transposase_21"/>
    <property type="match status" value="1"/>
</dbReference>
<protein>
    <recommendedName>
        <fullName evidence="2">DUF4216 domain-containing protein</fullName>
    </recommendedName>
</protein>
<feature type="domain" description="DUF4216" evidence="2">
    <location>
        <begin position="344"/>
        <end position="401"/>
    </location>
</feature>
<evidence type="ECO:0000313" key="3">
    <source>
        <dbReference type="EMBL" id="KAK9214730.1"/>
    </source>
</evidence>
<evidence type="ECO:0000259" key="2">
    <source>
        <dbReference type="Pfam" id="PF13952"/>
    </source>
</evidence>
<organism evidence="3 4">
    <name type="scientific">Citrus x changshan-huyou</name>
    <dbReference type="NCBI Taxonomy" id="2935761"/>
    <lineage>
        <taxon>Eukaryota</taxon>
        <taxon>Viridiplantae</taxon>
        <taxon>Streptophyta</taxon>
        <taxon>Embryophyta</taxon>
        <taxon>Tracheophyta</taxon>
        <taxon>Spermatophyta</taxon>
        <taxon>Magnoliopsida</taxon>
        <taxon>eudicotyledons</taxon>
        <taxon>Gunneridae</taxon>
        <taxon>Pentapetalae</taxon>
        <taxon>rosids</taxon>
        <taxon>malvids</taxon>
        <taxon>Sapindales</taxon>
        <taxon>Rutaceae</taxon>
        <taxon>Aurantioideae</taxon>
        <taxon>Citrus</taxon>
    </lineage>
</organism>
<sequence length="763" mass="88337">MSYKTWVWHGEDIRNKSPDNIGFQNDSGYMDYDGGNTVEMVEDAFKDCDSHPKAFKKLLEDSEKPLYPGSNKFTKLSALVKLYNIKGIYGWSDSSSFSDFLSALSDMLPKGNELPVSIESRWKKRDGSVVAYRKGVPAKVLWYFPFIPRFKRMFQSSQTAKDLTWHVNEREIDVKLRHPADSPAWKLVDEKLPTFALEPRNLCLALSADGINPHSSLSSTEAIFRKVESIENKWGKVKDKKRKKRGKRKDDDDDDRVYEIIDDDEHVSDTLRWLSQGPHSFVVKRPGYDINGYRFHTRERDEQRVHQNSGVSLIAATLQVASAKDKNSIVCDMSYYGVLNEIWDIDYHMFRIPLFKCDWVQNNGGVKIDEFGFTLVDLNHLGHKSNPFILASQATHVFYVLINLIKDSQLSNLMDKGKGLADEHSNEESIDYLGNKEVPDDGNSSDKEVPNEFPNSEDENDIPKSSSTVRRPTKNSGRMRMSGGKLIVTYNRLGVPVGTEATELASFIGLLGQLNNVYVKLFDHYAMYFSQERFIVHPNSKKQVFQALGSAFRNFKYFLTRKYILPHKHNRKRLKRPHFQYSHIPQNVWDKFVNFRLSTEFERIRRQQQNKRAKNKWNHRLSKKGYAGLLDEICSETRLVETEVDRSVAWKHARKMKKCEYDLDAESVVKKIGVGKFISPKMYFDTPNNLFQMRQERLNILERLDKQEAELSDLKKKIKKQPRHSNVGSSNFPLDEQIIEDEAEEMTARNEDKACQAIDMTRN</sequence>
<keyword evidence="4" id="KW-1185">Reference proteome</keyword>
<dbReference type="Pfam" id="PF13952">
    <property type="entry name" value="DUF4216"/>
    <property type="match status" value="1"/>
</dbReference>